<keyword evidence="1" id="KW-1133">Transmembrane helix</keyword>
<feature type="transmembrane region" description="Helical" evidence="1">
    <location>
        <begin position="26"/>
        <end position="52"/>
    </location>
</feature>
<evidence type="ECO:0000256" key="1">
    <source>
        <dbReference type="SAM" id="Phobius"/>
    </source>
</evidence>
<name>A0ABQ6MH30_9STRA</name>
<sequence length="325" mass="37557">MLYVYSMIYNISQLELITADSFFPTLWVQFLLMFVVCFLHPFLMITSTIYIYQGESAPPPSRKLQLLIIALGLFFGIVFSLSYTREDCWPLRMSEDMAQSGTSDFYTAQLMSNSWISLILAVLAFMFWQHMRRFNHANSFKEYVSTISFEYFETFVFPFKYSMLPAVIQHLTMGLLYYSAKDVHAVLRLTQSRHFFFLPYFLDLSALLAYVAIHAFLLRIHGHILDTFCGKAFAIVVYLSSMFSLMLIIAARSNCDTDSCHFEMLGDKPGTVDVSRNGLDRALARIFFAWFFSSISAFLVTVGWWRTPDPQPEPSHFNLISAQFV</sequence>
<accession>A0ABQ6MH30</accession>
<feature type="transmembrane region" description="Helical" evidence="1">
    <location>
        <begin position="64"/>
        <end position="85"/>
    </location>
</feature>
<gene>
    <name evidence="2" type="ORF">TeGR_g2081</name>
</gene>
<protein>
    <recommendedName>
        <fullName evidence="4">Gustatory receptor</fullName>
    </recommendedName>
</protein>
<feature type="transmembrane region" description="Helical" evidence="1">
    <location>
        <begin position="232"/>
        <end position="251"/>
    </location>
</feature>
<keyword evidence="1" id="KW-0812">Transmembrane</keyword>
<feature type="transmembrane region" description="Helical" evidence="1">
    <location>
        <begin position="197"/>
        <end position="220"/>
    </location>
</feature>
<evidence type="ECO:0008006" key="4">
    <source>
        <dbReference type="Google" id="ProtNLM"/>
    </source>
</evidence>
<evidence type="ECO:0000313" key="3">
    <source>
        <dbReference type="Proteomes" id="UP001165060"/>
    </source>
</evidence>
<keyword evidence="1" id="KW-0472">Membrane</keyword>
<keyword evidence="3" id="KW-1185">Reference proteome</keyword>
<organism evidence="2 3">
    <name type="scientific">Tetraparma gracilis</name>
    <dbReference type="NCBI Taxonomy" id="2962635"/>
    <lineage>
        <taxon>Eukaryota</taxon>
        <taxon>Sar</taxon>
        <taxon>Stramenopiles</taxon>
        <taxon>Ochrophyta</taxon>
        <taxon>Bolidophyceae</taxon>
        <taxon>Parmales</taxon>
        <taxon>Triparmaceae</taxon>
        <taxon>Tetraparma</taxon>
    </lineage>
</organism>
<comment type="caution">
    <text evidence="2">The sequence shown here is derived from an EMBL/GenBank/DDBJ whole genome shotgun (WGS) entry which is preliminary data.</text>
</comment>
<proteinExistence type="predicted"/>
<dbReference type="EMBL" id="BRYB01002835">
    <property type="protein sequence ID" value="GMI26159.1"/>
    <property type="molecule type" value="Genomic_DNA"/>
</dbReference>
<dbReference type="Proteomes" id="UP001165060">
    <property type="component" value="Unassembled WGS sequence"/>
</dbReference>
<feature type="transmembrane region" description="Helical" evidence="1">
    <location>
        <begin position="286"/>
        <end position="305"/>
    </location>
</feature>
<evidence type="ECO:0000313" key="2">
    <source>
        <dbReference type="EMBL" id="GMI26159.1"/>
    </source>
</evidence>
<reference evidence="2 3" key="1">
    <citation type="journal article" date="2023" name="Commun. Biol.">
        <title>Genome analysis of Parmales, the sister group of diatoms, reveals the evolutionary specialization of diatoms from phago-mixotrophs to photoautotrophs.</title>
        <authorList>
            <person name="Ban H."/>
            <person name="Sato S."/>
            <person name="Yoshikawa S."/>
            <person name="Yamada K."/>
            <person name="Nakamura Y."/>
            <person name="Ichinomiya M."/>
            <person name="Sato N."/>
            <person name="Blanc-Mathieu R."/>
            <person name="Endo H."/>
            <person name="Kuwata A."/>
            <person name="Ogata H."/>
        </authorList>
    </citation>
    <scope>NUCLEOTIDE SEQUENCE [LARGE SCALE GENOMIC DNA]</scope>
</reference>
<feature type="transmembrane region" description="Helical" evidence="1">
    <location>
        <begin position="105"/>
        <end position="128"/>
    </location>
</feature>